<name>A0A9Q3BUQ7_9BASI</name>
<dbReference type="EMBL" id="AVOT02002667">
    <property type="protein sequence ID" value="MBW0471120.1"/>
    <property type="molecule type" value="Genomic_DNA"/>
</dbReference>
<evidence type="ECO:0000313" key="2">
    <source>
        <dbReference type="Proteomes" id="UP000765509"/>
    </source>
</evidence>
<organism evidence="1 2">
    <name type="scientific">Austropuccinia psidii MF-1</name>
    <dbReference type="NCBI Taxonomy" id="1389203"/>
    <lineage>
        <taxon>Eukaryota</taxon>
        <taxon>Fungi</taxon>
        <taxon>Dikarya</taxon>
        <taxon>Basidiomycota</taxon>
        <taxon>Pucciniomycotina</taxon>
        <taxon>Pucciniomycetes</taxon>
        <taxon>Pucciniales</taxon>
        <taxon>Sphaerophragmiaceae</taxon>
        <taxon>Austropuccinia</taxon>
    </lineage>
</organism>
<sequence length="128" mass="14926">MEKSVTHKFIDAQISPESRLIMEYLIEILFQYRETFALNNEPLGTIKSHEVHIILNVERLYPELLRRPAYPDIARVTEALETHINEGMKLEVLRKVGQNEEGAVTTPVITTWNNDKSRMVVYFRELNA</sequence>
<reference evidence="1" key="1">
    <citation type="submission" date="2021-03" db="EMBL/GenBank/DDBJ databases">
        <title>Draft genome sequence of rust myrtle Austropuccinia psidii MF-1, a brazilian biotype.</title>
        <authorList>
            <person name="Quecine M.C."/>
            <person name="Pachon D.M.R."/>
            <person name="Bonatelli M.L."/>
            <person name="Correr F.H."/>
            <person name="Franceschini L.M."/>
            <person name="Leite T.F."/>
            <person name="Margarido G.R.A."/>
            <person name="Almeida C.A."/>
            <person name="Ferrarezi J.A."/>
            <person name="Labate C.A."/>
        </authorList>
    </citation>
    <scope>NUCLEOTIDE SEQUENCE</scope>
    <source>
        <strain evidence="1">MF-1</strain>
    </source>
</reference>
<comment type="caution">
    <text evidence="1">The sequence shown here is derived from an EMBL/GenBank/DDBJ whole genome shotgun (WGS) entry which is preliminary data.</text>
</comment>
<protein>
    <submittedName>
        <fullName evidence="1">Uncharacterized protein</fullName>
    </submittedName>
</protein>
<proteinExistence type="predicted"/>
<keyword evidence="2" id="KW-1185">Reference proteome</keyword>
<accession>A0A9Q3BUQ7</accession>
<gene>
    <name evidence="1" type="ORF">O181_010835</name>
</gene>
<dbReference type="Proteomes" id="UP000765509">
    <property type="component" value="Unassembled WGS sequence"/>
</dbReference>
<dbReference type="OrthoDB" id="3250101at2759"/>
<evidence type="ECO:0000313" key="1">
    <source>
        <dbReference type="EMBL" id="MBW0471120.1"/>
    </source>
</evidence>
<dbReference type="AlphaFoldDB" id="A0A9Q3BUQ7"/>